<accession>A0A8J7W764</accession>
<dbReference type="AlphaFoldDB" id="A0A8J7W764"/>
<evidence type="ECO:0000256" key="1">
    <source>
        <dbReference type="SAM" id="Phobius"/>
    </source>
</evidence>
<proteinExistence type="predicted"/>
<reference evidence="2" key="1">
    <citation type="submission" date="2014-12" db="EMBL/GenBank/DDBJ databases">
        <authorList>
            <person name="Huang H.-H."/>
            <person name="Chen S.-C."/>
            <person name="Lai M.-C."/>
        </authorList>
    </citation>
    <scope>NUCLEOTIDE SEQUENCE</scope>
    <source>
        <strain evidence="2">K1F9705b</strain>
    </source>
</reference>
<keyword evidence="1" id="KW-0812">Transmembrane</keyword>
<keyword evidence="1" id="KW-0472">Membrane</keyword>
<comment type="caution">
    <text evidence="2">The sequence shown here is derived from an EMBL/GenBank/DDBJ whole genome shotgun (WGS) entry which is preliminary data.</text>
</comment>
<gene>
    <name evidence="2" type="ORF">RJ53_09115</name>
</gene>
<protein>
    <submittedName>
        <fullName evidence="2">Uncharacterized protein</fullName>
    </submittedName>
</protein>
<name>A0A8J7W764_9EURY</name>
<keyword evidence="3" id="KW-1185">Reference proteome</keyword>
<feature type="transmembrane region" description="Helical" evidence="1">
    <location>
        <begin position="76"/>
        <end position="97"/>
    </location>
</feature>
<evidence type="ECO:0000313" key="3">
    <source>
        <dbReference type="Proteomes" id="UP000730161"/>
    </source>
</evidence>
<keyword evidence="1" id="KW-1133">Transmembrane helix</keyword>
<evidence type="ECO:0000313" key="2">
    <source>
        <dbReference type="EMBL" id="MBR1369629.1"/>
    </source>
</evidence>
<organism evidence="2 3">
    <name type="scientific">Methanocalculus chunghsingensis</name>
    <dbReference type="NCBI Taxonomy" id="156457"/>
    <lineage>
        <taxon>Archaea</taxon>
        <taxon>Methanobacteriati</taxon>
        <taxon>Methanobacteriota</taxon>
        <taxon>Stenosarchaea group</taxon>
        <taxon>Methanomicrobia</taxon>
        <taxon>Methanomicrobiales</taxon>
        <taxon>Methanocalculaceae</taxon>
        <taxon>Methanocalculus</taxon>
    </lineage>
</organism>
<sequence>MMKQKLYNQNFWCGEKIHIFVDIYPLHQREGGELMTVRIKPKKPVISPEVTPNRSVRRLMMNQTDFPVQSGYMMHLFVLGLLSATVTLTGITAGMALRMVGL</sequence>
<dbReference type="Proteomes" id="UP000730161">
    <property type="component" value="Unassembled WGS sequence"/>
</dbReference>
<dbReference type="EMBL" id="JWHL01000016">
    <property type="protein sequence ID" value="MBR1369629.1"/>
    <property type="molecule type" value="Genomic_DNA"/>
</dbReference>